<dbReference type="EMBL" id="HG518323">
    <property type="protein sequence ID" value="CDI10370.1"/>
    <property type="molecule type" value="Genomic_DNA"/>
</dbReference>
<organism evidence="3 4">
    <name type="scientific">Agrobacterium pusense</name>
    <dbReference type="NCBI Taxonomy" id="648995"/>
    <lineage>
        <taxon>Bacteria</taxon>
        <taxon>Pseudomonadati</taxon>
        <taxon>Pseudomonadota</taxon>
        <taxon>Alphaproteobacteria</taxon>
        <taxon>Hyphomicrobiales</taxon>
        <taxon>Rhizobiaceae</taxon>
        <taxon>Rhizobium/Agrobacterium group</taxon>
        <taxon>Agrobacterium</taxon>
    </lineage>
</organism>
<dbReference type="KEGG" id="rir:BN877_II0570"/>
<dbReference type="Proteomes" id="UP000016944">
    <property type="component" value="Chromosome II"/>
</dbReference>
<evidence type="ECO:0008006" key="5">
    <source>
        <dbReference type="Google" id="ProtNLM"/>
    </source>
</evidence>
<keyword evidence="2" id="KW-1133">Transmembrane helix</keyword>
<reference evidence="3 4" key="1">
    <citation type="journal article" date="2013" name="Genome Announc.">
        <title>Complete Genome Sequence of the Sesbania Symbiont and Rice Growth-Promoting Endophyte Rhizobium sp. Strain IRBG74.</title>
        <authorList>
            <person name="Crook M.B."/>
            <person name="Mitra S."/>
            <person name="Ane J.M."/>
            <person name="Sadowsky M.J."/>
            <person name="Gyaneshwar P."/>
        </authorList>
    </citation>
    <scope>NUCLEOTIDE SEQUENCE [LARGE SCALE GENOMIC DNA]</scope>
    <source>
        <strain evidence="3 4">IRBG74</strain>
    </source>
</reference>
<feature type="compositionally biased region" description="Basic and acidic residues" evidence="1">
    <location>
        <begin position="64"/>
        <end position="74"/>
    </location>
</feature>
<proteinExistence type="predicted"/>
<feature type="transmembrane region" description="Helical" evidence="2">
    <location>
        <begin position="92"/>
        <end position="109"/>
    </location>
</feature>
<keyword evidence="2" id="KW-0812">Transmembrane</keyword>
<accession>U4PZ60</accession>
<gene>
    <name evidence="3" type="ORF">BN877_II0570</name>
</gene>
<evidence type="ECO:0000313" key="4">
    <source>
        <dbReference type="Proteomes" id="UP000016944"/>
    </source>
</evidence>
<feature type="region of interest" description="Disordered" evidence="1">
    <location>
        <begin position="1"/>
        <end position="74"/>
    </location>
</feature>
<dbReference type="AlphaFoldDB" id="U4PZ60"/>
<dbReference type="PATRIC" id="fig|424182.3.peg.3439"/>
<protein>
    <recommendedName>
        <fullName evidence="5">Transmembrane protein</fullName>
    </recommendedName>
</protein>
<sequence length="113" mass="12559">MMPNQGNMRNRRVSSQLLAVNSASDSRAFSTERAEGESRPQAHKDRLHVVEEGEAGLAFPPRPSDVREGEEAGRRAEISNMVVDADIRVAKWAWAVLAIGHCLLIYFMVRNLG</sequence>
<name>U4PZ60_9HYPH</name>
<feature type="compositionally biased region" description="Polar residues" evidence="1">
    <location>
        <begin position="1"/>
        <end position="29"/>
    </location>
</feature>
<evidence type="ECO:0000256" key="2">
    <source>
        <dbReference type="SAM" id="Phobius"/>
    </source>
</evidence>
<keyword evidence="2" id="KW-0472">Membrane</keyword>
<evidence type="ECO:0000256" key="1">
    <source>
        <dbReference type="SAM" id="MobiDB-lite"/>
    </source>
</evidence>
<feature type="compositionally biased region" description="Basic and acidic residues" evidence="1">
    <location>
        <begin position="30"/>
        <end position="51"/>
    </location>
</feature>
<evidence type="ECO:0000313" key="3">
    <source>
        <dbReference type="EMBL" id="CDI10370.1"/>
    </source>
</evidence>
<dbReference type="HOGENOM" id="CLU_2131532_0_0_5"/>